<evidence type="ECO:0000313" key="9">
    <source>
        <dbReference type="EMBL" id="MDC0723424.1"/>
    </source>
</evidence>
<feature type="region of interest" description="Disordered" evidence="6">
    <location>
        <begin position="221"/>
        <end position="253"/>
    </location>
</feature>
<dbReference type="PANTHER" id="PTHR43289">
    <property type="entry name" value="MITOGEN-ACTIVATED PROTEIN KINASE KINASE KINASE 20-RELATED"/>
    <property type="match status" value="1"/>
</dbReference>
<keyword evidence="7" id="KW-0472">Membrane</keyword>
<keyword evidence="1" id="KW-0808">Transferase</keyword>
<feature type="binding site" evidence="5">
    <location>
        <position position="102"/>
    </location>
    <ligand>
        <name>ATP</name>
        <dbReference type="ChEBI" id="CHEBI:30616"/>
    </ligand>
</feature>
<dbReference type="PROSITE" id="PS50011">
    <property type="entry name" value="PROTEIN_KINASE_DOM"/>
    <property type="match status" value="1"/>
</dbReference>
<accession>A0ABT5EC37</accession>
<keyword evidence="4 5" id="KW-0067">ATP-binding</keyword>
<evidence type="ECO:0000259" key="8">
    <source>
        <dbReference type="PROSITE" id="PS50011"/>
    </source>
</evidence>
<dbReference type="PANTHER" id="PTHR43289:SF6">
    <property type="entry name" value="SERINE_THREONINE-PROTEIN KINASE NEKL-3"/>
    <property type="match status" value="1"/>
</dbReference>
<dbReference type="Gene3D" id="1.25.40.10">
    <property type="entry name" value="Tetratricopeptide repeat domain"/>
    <property type="match status" value="2"/>
</dbReference>
<feature type="transmembrane region" description="Helical" evidence="7">
    <location>
        <begin position="358"/>
        <end position="379"/>
    </location>
</feature>
<dbReference type="SUPFAM" id="SSF48452">
    <property type="entry name" value="TPR-like"/>
    <property type="match status" value="2"/>
</dbReference>
<gene>
    <name evidence="9" type="ORF">POL25_41470</name>
</gene>
<dbReference type="GO" id="GO:0016301">
    <property type="term" value="F:kinase activity"/>
    <property type="evidence" value="ECO:0007669"/>
    <property type="project" value="UniProtKB-KW"/>
</dbReference>
<dbReference type="Gene3D" id="1.10.510.10">
    <property type="entry name" value="Transferase(Phosphotransferase) domain 1"/>
    <property type="match status" value="1"/>
</dbReference>
<keyword evidence="10" id="KW-1185">Reference proteome</keyword>
<feature type="domain" description="Protein kinase" evidence="8">
    <location>
        <begin position="73"/>
        <end position="349"/>
    </location>
</feature>
<keyword evidence="2 5" id="KW-0547">Nucleotide-binding</keyword>
<keyword evidence="3 9" id="KW-0418">Kinase</keyword>
<dbReference type="Gene3D" id="3.30.200.20">
    <property type="entry name" value="Phosphorylase Kinase, domain 1"/>
    <property type="match status" value="1"/>
</dbReference>
<evidence type="ECO:0000256" key="7">
    <source>
        <dbReference type="SAM" id="Phobius"/>
    </source>
</evidence>
<evidence type="ECO:0000256" key="4">
    <source>
        <dbReference type="ARBA" id="ARBA00022840"/>
    </source>
</evidence>
<feature type="compositionally biased region" description="Basic and acidic residues" evidence="6">
    <location>
        <begin position="1"/>
        <end position="13"/>
    </location>
</feature>
<evidence type="ECO:0000256" key="5">
    <source>
        <dbReference type="PROSITE-ProRule" id="PRU10141"/>
    </source>
</evidence>
<dbReference type="InterPro" id="IPR011990">
    <property type="entry name" value="TPR-like_helical_dom_sf"/>
</dbReference>
<keyword evidence="7" id="KW-1133">Transmembrane helix</keyword>
<evidence type="ECO:0000256" key="6">
    <source>
        <dbReference type="SAM" id="MobiDB-lite"/>
    </source>
</evidence>
<comment type="caution">
    <text evidence="9">The sequence shown here is derived from an EMBL/GenBank/DDBJ whole genome shotgun (WGS) entry which is preliminary data.</text>
</comment>
<protein>
    <submittedName>
        <fullName evidence="9">Serine/threonine-protein kinase</fullName>
    </submittedName>
</protein>
<proteinExistence type="predicted"/>
<evidence type="ECO:0000313" key="10">
    <source>
        <dbReference type="Proteomes" id="UP001221686"/>
    </source>
</evidence>
<dbReference type="Pfam" id="PF00069">
    <property type="entry name" value="Pkinase"/>
    <property type="match status" value="1"/>
</dbReference>
<sequence length="1002" mass="106081">MGEARLQRARDDASSFGSLGSRGDAQTLRSREGQRSDARTDGQVFSGVDDERLFSELRTRLFARGEATRIGRYRLMHRLGAGAMGEVHLAFDDALERPIAIKLVHAHLADPRSTARLRVEARALARLAHPHVVHVYEVGEHDGRTYLAMERIEGGSLREWLGSEPGPPQAEVLAAYLAAGRGLAAAHRAGIIHRDFKPDNVLRGVDGRVAVVDFGLAALESGEGGPSAPGPTDESGAWPGGLPTQDRSSEVAGTPAYMPPEQFRGQADARADQFALCVSIYEGLWGRRPFPRRTLAEVLRGRVDWTPAEPPRDALAGWLWPIVRRGLEADPGRRWADVDALLAAIEAGLARGRRRRRVALAGAVALGTGLLGGVAAAWWSAAPEVEACVAVARELDDTWAAESRARLGERFAAAATGAGRGWLADSEASVVAGLDRWRGRWLTAREALCEARAGGDPVVLDRLGRCLERHRDGAGAVVAALLGGEPEVLRAAPAAVQRLEDPQACAREARQGGPPEPPPAQADAVQQVRRQLAIAEAELFTGRTEAAWTKALPLATEAEALGHAPLTAEVALTLGRVALVRGRGAEGFERLEQAADAGEAAGHDRVVADSWRLLAMSAVTETPDLAAGRRYLRRAEAASARIGLDPATEARLGFVRGNLALLADELEPAVDRLRVAAAALVEQDDLLYASHAASSLGTALLERGEPEAARVEFERALDQRGRVYGPRHPEVARAAYNLAQVLRASARAGADHEAQASVLLRRAVDIWQGTDEAMTLEAGRAGFVLAQLELDAGRFERAVKHAEAAEAVFAAVLGPDRIEHAEVAALLGTGNYFLGRSQAAVAALRRAVAGHAAAHGARDVYTASFRVALGWALLATGELAEARVELEAGRAAIEAAGGVGCEDSTDARLGLTAVDLIAGEHARAAARLAEFDHAPVGELDRVTFALLSGLLAVRRDPASADGAAAMGRAREDARAVAGGEAMLAVLFDSVHATTDERRLAGG</sequence>
<feature type="region of interest" description="Disordered" evidence="6">
    <location>
        <begin position="504"/>
        <end position="523"/>
    </location>
</feature>
<dbReference type="CDD" id="cd14014">
    <property type="entry name" value="STKc_PknB_like"/>
    <property type="match status" value="1"/>
</dbReference>
<feature type="compositionally biased region" description="Basic and acidic residues" evidence="6">
    <location>
        <begin position="29"/>
        <end position="40"/>
    </location>
</feature>
<dbReference type="Proteomes" id="UP001221686">
    <property type="component" value="Unassembled WGS sequence"/>
</dbReference>
<dbReference type="InterPro" id="IPR000719">
    <property type="entry name" value="Prot_kinase_dom"/>
</dbReference>
<dbReference type="SUPFAM" id="SSF56112">
    <property type="entry name" value="Protein kinase-like (PK-like)"/>
    <property type="match status" value="1"/>
</dbReference>
<organism evidence="9 10">
    <name type="scientific">Nannocystis bainbridge</name>
    <dbReference type="NCBI Taxonomy" id="2995303"/>
    <lineage>
        <taxon>Bacteria</taxon>
        <taxon>Pseudomonadati</taxon>
        <taxon>Myxococcota</taxon>
        <taxon>Polyangia</taxon>
        <taxon>Nannocystales</taxon>
        <taxon>Nannocystaceae</taxon>
        <taxon>Nannocystis</taxon>
    </lineage>
</organism>
<dbReference type="Pfam" id="PF13424">
    <property type="entry name" value="TPR_12"/>
    <property type="match status" value="2"/>
</dbReference>
<dbReference type="EMBL" id="JAQNDL010000005">
    <property type="protein sequence ID" value="MDC0723424.1"/>
    <property type="molecule type" value="Genomic_DNA"/>
</dbReference>
<name>A0ABT5EC37_9BACT</name>
<evidence type="ECO:0000256" key="3">
    <source>
        <dbReference type="ARBA" id="ARBA00022777"/>
    </source>
</evidence>
<dbReference type="InterPro" id="IPR017441">
    <property type="entry name" value="Protein_kinase_ATP_BS"/>
</dbReference>
<keyword evidence="7" id="KW-0812">Transmembrane</keyword>
<dbReference type="PROSITE" id="PS00107">
    <property type="entry name" value="PROTEIN_KINASE_ATP"/>
    <property type="match status" value="1"/>
</dbReference>
<dbReference type="RefSeq" id="WP_272091965.1">
    <property type="nucleotide sequence ID" value="NZ_JAQNDL010000005.1"/>
</dbReference>
<feature type="region of interest" description="Disordered" evidence="6">
    <location>
        <begin position="1"/>
        <end position="42"/>
    </location>
</feature>
<evidence type="ECO:0000256" key="1">
    <source>
        <dbReference type="ARBA" id="ARBA00022679"/>
    </source>
</evidence>
<evidence type="ECO:0000256" key="2">
    <source>
        <dbReference type="ARBA" id="ARBA00022741"/>
    </source>
</evidence>
<reference evidence="9 10" key="1">
    <citation type="submission" date="2022-11" db="EMBL/GenBank/DDBJ databases">
        <title>Minimal conservation of predation-associated metabolite biosynthetic gene clusters underscores biosynthetic potential of Myxococcota including descriptions for ten novel species: Archangium lansinium sp. nov., Myxococcus landrumus sp. nov., Nannocystis bai.</title>
        <authorList>
            <person name="Ahearne A."/>
            <person name="Stevens C."/>
            <person name="Dowd S."/>
        </authorList>
    </citation>
    <scope>NUCLEOTIDE SEQUENCE [LARGE SCALE GENOMIC DNA]</scope>
    <source>
        <strain evidence="9 10">BB15-2</strain>
    </source>
</reference>
<dbReference type="InterPro" id="IPR011009">
    <property type="entry name" value="Kinase-like_dom_sf"/>
</dbReference>